<dbReference type="RefSeq" id="WP_043574388.1">
    <property type="nucleotide sequence ID" value="NZ_CP142381.1"/>
</dbReference>
<dbReference type="SUPFAM" id="SSF55486">
    <property type="entry name" value="Metalloproteases ('zincins'), catalytic domain"/>
    <property type="match status" value="1"/>
</dbReference>
<evidence type="ECO:0000256" key="5">
    <source>
        <dbReference type="ARBA" id="ARBA00022833"/>
    </source>
</evidence>
<dbReference type="EMBL" id="JAHDTB010000003">
    <property type="protein sequence ID" value="MBW8287008.1"/>
    <property type="molecule type" value="Genomic_DNA"/>
</dbReference>
<evidence type="ECO:0000313" key="10">
    <source>
        <dbReference type="Proteomes" id="UP000711178"/>
    </source>
</evidence>
<evidence type="ECO:0000256" key="7">
    <source>
        <dbReference type="RuleBase" id="RU003435"/>
    </source>
</evidence>
<name>A0ABS7FCF9_9NEIS</name>
<keyword evidence="2 7" id="KW-0645">Protease</keyword>
<dbReference type="GeneID" id="89684974"/>
<evidence type="ECO:0000256" key="2">
    <source>
        <dbReference type="ARBA" id="ARBA00022670"/>
    </source>
</evidence>
<dbReference type="CDD" id="cd06456">
    <property type="entry name" value="M3A_DCP"/>
    <property type="match status" value="1"/>
</dbReference>
<evidence type="ECO:0000256" key="6">
    <source>
        <dbReference type="ARBA" id="ARBA00023049"/>
    </source>
</evidence>
<dbReference type="Pfam" id="PF01432">
    <property type="entry name" value="Peptidase_M3"/>
    <property type="match status" value="1"/>
</dbReference>
<dbReference type="InterPro" id="IPR001567">
    <property type="entry name" value="Pept_M3A_M3B_dom"/>
</dbReference>
<evidence type="ECO:0000256" key="3">
    <source>
        <dbReference type="ARBA" id="ARBA00022723"/>
    </source>
</evidence>
<comment type="caution">
    <text evidence="9">The sequence shown here is derived from an EMBL/GenBank/DDBJ whole genome shotgun (WGS) entry which is preliminary data.</text>
</comment>
<evidence type="ECO:0000313" key="9">
    <source>
        <dbReference type="EMBL" id="MBW8287008.1"/>
    </source>
</evidence>
<keyword evidence="5 7" id="KW-0862">Zinc</keyword>
<dbReference type="PANTHER" id="PTHR43660">
    <property type="entry name" value="DIPEPTIDYL CARBOXYPEPTIDASE"/>
    <property type="match status" value="1"/>
</dbReference>
<comment type="cofactor">
    <cofactor evidence="7">
        <name>Zn(2+)</name>
        <dbReference type="ChEBI" id="CHEBI:29105"/>
    </cofactor>
    <text evidence="7">Binds 1 zinc ion.</text>
</comment>
<dbReference type="Gene3D" id="1.10.1370.10">
    <property type="entry name" value="Neurolysin, domain 3"/>
    <property type="match status" value="1"/>
</dbReference>
<keyword evidence="3 7" id="KW-0479">Metal-binding</keyword>
<sequence>MSNPLLQHWDTPHQLPPFDAIRAEHFAPALQQLMAEHRAAVAAIANQPEPASFANTVEALDAAALPLKRVSLVFHNLRSSHSDAELRAAERELAPQLAAHHGAICLDEALFARLDAVLRQAPQLELNEEQRRLLQRLHRDFTMAGACLRGEDRREFADANEELARLSAQFGQNVLADESEFVLRLSGEDDLAGLPASLRAAAAQTARERGLDGHAVTLARSSVTAFLAHSSRADLRETAWRAWVGRGEQPQRDNRPLIRRIMALRQRQARLLGYANYADYALTDRMAGAPAAVHRLLEQVWAPAKALLAREKLQLQALARKQGLNPDIQPWDWRYLAEKARLEHYALDDAEVKPYFSLENMQAAMFDVAGRLFGLSFAERDDLPRYHPDVKGWEVYRHGELIGVFLSDNFARPGKSGGAWASIYRAQGRNGGRSLPITVNNTNFIKGSPTLLSFDDVRTLFHEFGHGLHHLLSDVRYQRLSGTQVLRDFVELPSQLLENWALVPEVLERHARHVETGAAIPAALIARILAARNFQQGYATVRYVISALLDLELHQAGDGVDDIAAFEDEVCRRHGLPPEAGLAHRLSHFSHLFNGGYAAGYYVYLWAEVLEAEAFAAFEARGDAFDAELADSLRRHIFSVGNSRDPQQAFQAFCGHAPSAGAMLEKRGLAG</sequence>
<evidence type="ECO:0000256" key="4">
    <source>
        <dbReference type="ARBA" id="ARBA00022801"/>
    </source>
</evidence>
<dbReference type="InterPro" id="IPR045090">
    <property type="entry name" value="Pept_M3A_M3B"/>
</dbReference>
<dbReference type="Gene3D" id="3.40.390.10">
    <property type="entry name" value="Collagenase (Catalytic Domain)"/>
    <property type="match status" value="1"/>
</dbReference>
<gene>
    <name evidence="9" type="ORF">KIF53_05125</name>
</gene>
<dbReference type="InterPro" id="IPR024077">
    <property type="entry name" value="Neurolysin/TOP_dom2"/>
</dbReference>
<proteinExistence type="inferred from homology"/>
<accession>A0ABS7FCF9</accession>
<dbReference type="InterPro" id="IPR024079">
    <property type="entry name" value="MetalloPept_cat_dom_sf"/>
</dbReference>
<protein>
    <submittedName>
        <fullName evidence="9">M3 family metallopeptidase</fullName>
    </submittedName>
</protein>
<organism evidence="9 10">
    <name type="scientific">Chromobacterium subtsugae</name>
    <dbReference type="NCBI Taxonomy" id="251747"/>
    <lineage>
        <taxon>Bacteria</taxon>
        <taxon>Pseudomonadati</taxon>
        <taxon>Pseudomonadota</taxon>
        <taxon>Betaproteobacteria</taxon>
        <taxon>Neisseriales</taxon>
        <taxon>Chromobacteriaceae</taxon>
        <taxon>Chromobacterium</taxon>
    </lineage>
</organism>
<keyword evidence="4 7" id="KW-0378">Hydrolase</keyword>
<dbReference type="Gene3D" id="1.10.1370.40">
    <property type="match status" value="1"/>
</dbReference>
<keyword evidence="10" id="KW-1185">Reference proteome</keyword>
<feature type="domain" description="Peptidase M3A/M3B catalytic" evidence="8">
    <location>
        <begin position="226"/>
        <end position="668"/>
    </location>
</feature>
<reference evidence="9 10" key="1">
    <citation type="submission" date="2021-05" db="EMBL/GenBank/DDBJ databases">
        <title>Draft Whole Genome Sequencing Of Biosensor Chromobacterium violaceum Strain CV026 Reveals A Regulatory RNA In Chromobacterium violaceum Phenotype Regulatory Network.</title>
        <authorList>
            <person name="Hong K.W."/>
            <person name="Chan K.G."/>
            <person name="Chang C.-Y."/>
        </authorList>
    </citation>
    <scope>NUCLEOTIDE SEQUENCE [LARGE SCALE GENOMIC DNA]</scope>
    <source>
        <strain evidence="9 10">ATCC 31532</strain>
    </source>
</reference>
<evidence type="ECO:0000256" key="1">
    <source>
        <dbReference type="ARBA" id="ARBA00006040"/>
    </source>
</evidence>
<dbReference type="InterPro" id="IPR034005">
    <property type="entry name" value="M3A_DCP"/>
</dbReference>
<comment type="similarity">
    <text evidence="1 7">Belongs to the peptidase M3 family.</text>
</comment>
<dbReference type="PANTHER" id="PTHR43660:SF1">
    <property type="entry name" value="DIPEPTIDYL CARBOXYPEPTIDASE"/>
    <property type="match status" value="1"/>
</dbReference>
<keyword evidence="6 7" id="KW-0482">Metalloprotease</keyword>
<dbReference type="Proteomes" id="UP000711178">
    <property type="component" value="Unassembled WGS sequence"/>
</dbReference>
<evidence type="ECO:0000259" key="8">
    <source>
        <dbReference type="Pfam" id="PF01432"/>
    </source>
</evidence>